<feature type="region of interest" description="Disordered" evidence="1">
    <location>
        <begin position="1"/>
        <end position="43"/>
    </location>
</feature>
<feature type="compositionally biased region" description="Basic residues" evidence="1">
    <location>
        <begin position="33"/>
        <end position="43"/>
    </location>
</feature>
<evidence type="ECO:0000256" key="1">
    <source>
        <dbReference type="SAM" id="MobiDB-lite"/>
    </source>
</evidence>
<reference evidence="2" key="1">
    <citation type="submission" date="2018-02" db="EMBL/GenBank/DDBJ databases">
        <title>Rhizophora mucronata_Transcriptome.</title>
        <authorList>
            <person name="Meera S.P."/>
            <person name="Sreeshan A."/>
            <person name="Augustine A."/>
        </authorList>
    </citation>
    <scope>NUCLEOTIDE SEQUENCE</scope>
    <source>
        <tissue evidence="2">Leaf</tissue>
    </source>
</reference>
<sequence length="43" mass="5287">MQYKFNEGCKESIERQRRGTQGREEQENFSSQKSRRKIIKEHE</sequence>
<feature type="compositionally biased region" description="Basic and acidic residues" evidence="1">
    <location>
        <begin position="7"/>
        <end position="26"/>
    </location>
</feature>
<protein>
    <submittedName>
        <fullName evidence="2">Uncharacterized protein</fullName>
    </submittedName>
</protein>
<evidence type="ECO:0000313" key="2">
    <source>
        <dbReference type="EMBL" id="MBX73292.1"/>
    </source>
</evidence>
<proteinExistence type="predicted"/>
<accession>A0A2P2R229</accession>
<dbReference type="AlphaFoldDB" id="A0A2P2R229"/>
<dbReference type="EMBL" id="GGEC01092808">
    <property type="protein sequence ID" value="MBX73292.1"/>
    <property type="molecule type" value="Transcribed_RNA"/>
</dbReference>
<name>A0A2P2R229_RHIMU</name>
<organism evidence="2">
    <name type="scientific">Rhizophora mucronata</name>
    <name type="common">Asiatic mangrove</name>
    <dbReference type="NCBI Taxonomy" id="61149"/>
    <lineage>
        <taxon>Eukaryota</taxon>
        <taxon>Viridiplantae</taxon>
        <taxon>Streptophyta</taxon>
        <taxon>Embryophyta</taxon>
        <taxon>Tracheophyta</taxon>
        <taxon>Spermatophyta</taxon>
        <taxon>Magnoliopsida</taxon>
        <taxon>eudicotyledons</taxon>
        <taxon>Gunneridae</taxon>
        <taxon>Pentapetalae</taxon>
        <taxon>rosids</taxon>
        <taxon>fabids</taxon>
        <taxon>Malpighiales</taxon>
        <taxon>Rhizophoraceae</taxon>
        <taxon>Rhizophora</taxon>
    </lineage>
</organism>